<reference evidence="1 2" key="1">
    <citation type="submission" date="2020-04" db="EMBL/GenBank/DDBJ databases">
        <title>FDA dAtabase for Regulatory Grade micrObial Sequences (FDA-ARGOS): Supporting development and validation of Infectious Disease Dx tests.</title>
        <authorList>
            <person name="Sciortino C."/>
            <person name="Tallon L."/>
            <person name="Sadzewicz L."/>
            <person name="Vavikolanu K."/>
            <person name="Mehta A."/>
            <person name="Aluvathingal J."/>
            <person name="Nadendla S."/>
            <person name="Nandy P."/>
            <person name="Geyer C."/>
            <person name="Yan Y."/>
            <person name="Sichtig H."/>
        </authorList>
    </citation>
    <scope>NUCLEOTIDE SEQUENCE [LARGE SCALE GENOMIC DNA]</scope>
    <source>
        <strain evidence="1 2">FDAARGOS_633</strain>
    </source>
</reference>
<dbReference type="EMBL" id="CP050898">
    <property type="protein sequence ID" value="QIX20766.1"/>
    <property type="molecule type" value="Genomic_DNA"/>
</dbReference>
<organism evidence="1 2">
    <name type="scientific">Agrobacterium pusense</name>
    <dbReference type="NCBI Taxonomy" id="648995"/>
    <lineage>
        <taxon>Bacteria</taxon>
        <taxon>Pseudomonadati</taxon>
        <taxon>Pseudomonadota</taxon>
        <taxon>Alphaproteobacteria</taxon>
        <taxon>Hyphomicrobiales</taxon>
        <taxon>Rhizobiaceae</taxon>
        <taxon>Rhizobium/Agrobacterium group</taxon>
        <taxon>Agrobacterium</taxon>
    </lineage>
</organism>
<dbReference type="Proteomes" id="UP000500870">
    <property type="component" value="Chromosome 1"/>
</dbReference>
<gene>
    <name evidence="1" type="ORF">FOB41_06300</name>
</gene>
<proteinExistence type="predicted"/>
<name>A0A6H0ZIW7_9HYPH</name>
<dbReference type="AlphaFoldDB" id="A0A6H0ZIW7"/>
<evidence type="ECO:0000313" key="1">
    <source>
        <dbReference type="EMBL" id="QIX20766.1"/>
    </source>
</evidence>
<protein>
    <submittedName>
        <fullName evidence="1">Uncharacterized protein</fullName>
    </submittedName>
</protein>
<evidence type="ECO:0000313" key="2">
    <source>
        <dbReference type="Proteomes" id="UP000500870"/>
    </source>
</evidence>
<dbReference type="RefSeq" id="WP_136882716.1">
    <property type="nucleotide sequence ID" value="NZ_CP050898.1"/>
</dbReference>
<sequence length="119" mass="12283">MADAEKPFPLEVNGARGEVGLWVGKEPLVIVAEMGGLAAVSSRLSCKSMSDLFLRLSGVEPAATVAALDLLTVRGDKVAAIGALKLKHFGAVAKAISEALSHHFDEDDEGNGEAAQKAA</sequence>
<accession>A0A6H0ZIW7</accession>